<accession>A0A9P6DW71</accession>
<evidence type="ECO:0000313" key="4">
    <source>
        <dbReference type="Proteomes" id="UP000886523"/>
    </source>
</evidence>
<dbReference type="PANTHER" id="PTHR38120:SF1">
    <property type="entry name" value="M PROTEIN, SEROTYPE 2.1"/>
    <property type="match status" value="1"/>
</dbReference>
<feature type="region of interest" description="Disordered" evidence="2">
    <location>
        <begin position="553"/>
        <end position="581"/>
    </location>
</feature>
<feature type="coiled-coil region" evidence="1">
    <location>
        <begin position="262"/>
        <end position="299"/>
    </location>
</feature>
<dbReference type="Proteomes" id="UP000886523">
    <property type="component" value="Unassembled WGS sequence"/>
</dbReference>
<protein>
    <submittedName>
        <fullName evidence="3">Uncharacterized protein</fullName>
    </submittedName>
</protein>
<keyword evidence="1" id="KW-0175">Coiled coil</keyword>
<name>A0A9P6DW71_9AGAM</name>
<evidence type="ECO:0000256" key="2">
    <source>
        <dbReference type="SAM" id="MobiDB-lite"/>
    </source>
</evidence>
<evidence type="ECO:0000313" key="3">
    <source>
        <dbReference type="EMBL" id="KAF9513429.1"/>
    </source>
</evidence>
<organism evidence="3 4">
    <name type="scientific">Hydnum rufescens UP504</name>
    <dbReference type="NCBI Taxonomy" id="1448309"/>
    <lineage>
        <taxon>Eukaryota</taxon>
        <taxon>Fungi</taxon>
        <taxon>Dikarya</taxon>
        <taxon>Basidiomycota</taxon>
        <taxon>Agaricomycotina</taxon>
        <taxon>Agaricomycetes</taxon>
        <taxon>Cantharellales</taxon>
        <taxon>Hydnaceae</taxon>
        <taxon>Hydnum</taxon>
    </lineage>
</organism>
<reference evidence="3" key="1">
    <citation type="journal article" date="2020" name="Nat. Commun.">
        <title>Large-scale genome sequencing of mycorrhizal fungi provides insights into the early evolution of symbiotic traits.</title>
        <authorList>
            <person name="Miyauchi S."/>
            <person name="Kiss E."/>
            <person name="Kuo A."/>
            <person name="Drula E."/>
            <person name="Kohler A."/>
            <person name="Sanchez-Garcia M."/>
            <person name="Morin E."/>
            <person name="Andreopoulos B."/>
            <person name="Barry K.W."/>
            <person name="Bonito G."/>
            <person name="Buee M."/>
            <person name="Carver A."/>
            <person name="Chen C."/>
            <person name="Cichocki N."/>
            <person name="Clum A."/>
            <person name="Culley D."/>
            <person name="Crous P.W."/>
            <person name="Fauchery L."/>
            <person name="Girlanda M."/>
            <person name="Hayes R.D."/>
            <person name="Keri Z."/>
            <person name="LaButti K."/>
            <person name="Lipzen A."/>
            <person name="Lombard V."/>
            <person name="Magnuson J."/>
            <person name="Maillard F."/>
            <person name="Murat C."/>
            <person name="Nolan M."/>
            <person name="Ohm R.A."/>
            <person name="Pangilinan J."/>
            <person name="Pereira M.F."/>
            <person name="Perotto S."/>
            <person name="Peter M."/>
            <person name="Pfister S."/>
            <person name="Riley R."/>
            <person name="Sitrit Y."/>
            <person name="Stielow J.B."/>
            <person name="Szollosi G."/>
            <person name="Zifcakova L."/>
            <person name="Stursova M."/>
            <person name="Spatafora J.W."/>
            <person name="Tedersoo L."/>
            <person name="Vaario L.M."/>
            <person name="Yamada A."/>
            <person name="Yan M."/>
            <person name="Wang P."/>
            <person name="Xu J."/>
            <person name="Bruns T."/>
            <person name="Baldrian P."/>
            <person name="Vilgalys R."/>
            <person name="Dunand C."/>
            <person name="Henrissat B."/>
            <person name="Grigoriev I.V."/>
            <person name="Hibbett D."/>
            <person name="Nagy L.G."/>
            <person name="Martin F.M."/>
        </authorList>
    </citation>
    <scope>NUCLEOTIDE SEQUENCE</scope>
    <source>
        <strain evidence="3">UP504</strain>
    </source>
</reference>
<feature type="compositionally biased region" description="Polar residues" evidence="2">
    <location>
        <begin position="24"/>
        <end position="34"/>
    </location>
</feature>
<feature type="region of interest" description="Disordered" evidence="2">
    <location>
        <begin position="313"/>
        <end position="341"/>
    </location>
</feature>
<evidence type="ECO:0000256" key="1">
    <source>
        <dbReference type="SAM" id="Coils"/>
    </source>
</evidence>
<feature type="coiled-coil region" evidence="1">
    <location>
        <begin position="152"/>
        <end position="179"/>
    </location>
</feature>
<feature type="compositionally biased region" description="Low complexity" evidence="2">
    <location>
        <begin position="40"/>
        <end position="70"/>
    </location>
</feature>
<feature type="region of interest" description="Disordered" evidence="2">
    <location>
        <begin position="209"/>
        <end position="246"/>
    </location>
</feature>
<gene>
    <name evidence="3" type="ORF">BS47DRAFT_1485651</name>
</gene>
<dbReference type="OrthoDB" id="2121319at2759"/>
<feature type="region of interest" description="Disordered" evidence="2">
    <location>
        <begin position="359"/>
        <end position="404"/>
    </location>
</feature>
<sequence length="773" mass="83570">MSTSTPSPRPPRPVMRGTPVAAPSRSSQSPSNFASPGGVARAALSSSRAGAPPAPRRSSLRASPSRPSSRGGAGSPDHPSSRDSISASLAREIEEKEALLVKLQEQEIVITTLNNENAAFLSAVAAAETRLGELYAEQTRMEDEMVARHEVADKLRTQIRDLEKEKRDLQRRYNEQTQTFDAERQAFYDNEQHLKSRIQNLTQARKSYYGRRSSTSEISEAQAHEEEEGEIGSSSRMELGGDQETPETTALKLELSTLSTSHASLQSTLQLLQMQLSELQRVNKELQEENESYNILLVERTINGQYEILRRTAPTPSTWQGDEDDGSSLHGTTGSRSNLDVLPEVGEDQHPVLTELDLALAQPRVPSPDLHRSGRKGPRRNGSTRTSSPGRGETLGDLPITGPGLDLAAELGRAENKDILDGYTADGPPEPVPSLHVDYKIVEALRSEVKSLKDANKALNLYASKILDRIISQDGFESVLAVDYKPRTAEAKSPTAHTAPAKTSHARSFLPRVLSDSTSPANPIASAVSPLKDTSAAKRQKRGLSLDWGRLWSSSSSSSSPGPPALLPVSGNTAGATSTGTASVLSTTIASTVGTARKLDLPEDDEDRILREYLHAEMRLHGIEKGTPPSIETAISPHALPIPLTVTPSTPTSSLKARLPFFSRDSASDEAFHTNPQSLTSETLQQAEAESTLAALDAREKMLAEEIGKGRPGGFTELGPRPGSSLSERHRRRRSEESSHSVKSGASTLWSAGRISLEGNRNLGHAEDEDEAR</sequence>
<dbReference type="EMBL" id="MU128972">
    <property type="protein sequence ID" value="KAF9513429.1"/>
    <property type="molecule type" value="Genomic_DNA"/>
</dbReference>
<feature type="compositionally biased region" description="Polar residues" evidence="2">
    <location>
        <begin position="329"/>
        <end position="338"/>
    </location>
</feature>
<proteinExistence type="predicted"/>
<feature type="region of interest" description="Disordered" evidence="2">
    <location>
        <begin position="707"/>
        <end position="773"/>
    </location>
</feature>
<feature type="region of interest" description="Disordered" evidence="2">
    <location>
        <begin position="513"/>
        <end position="538"/>
    </location>
</feature>
<feature type="compositionally biased region" description="Low complexity" evidence="2">
    <location>
        <begin position="567"/>
        <end position="581"/>
    </location>
</feature>
<comment type="caution">
    <text evidence="3">The sequence shown here is derived from an EMBL/GenBank/DDBJ whole genome shotgun (WGS) entry which is preliminary data.</text>
</comment>
<feature type="region of interest" description="Disordered" evidence="2">
    <location>
        <begin position="1"/>
        <end position="89"/>
    </location>
</feature>
<dbReference type="PANTHER" id="PTHR38120">
    <property type="entry name" value="EXPRESSED PROTEIN"/>
    <property type="match status" value="1"/>
</dbReference>
<keyword evidence="4" id="KW-1185">Reference proteome</keyword>
<dbReference type="AlphaFoldDB" id="A0A9P6DW71"/>